<dbReference type="InterPro" id="IPR006652">
    <property type="entry name" value="Kelch_1"/>
</dbReference>
<reference evidence="2" key="1">
    <citation type="journal article" date="2021" name="Mol. Ecol. Resour.">
        <title>Phylogenomic analyses of the genus Drosophila reveals genomic signals of climate adaptation.</title>
        <authorList>
            <person name="Li F."/>
            <person name="Rane R.V."/>
            <person name="Luria V."/>
            <person name="Xiong Z."/>
            <person name="Chen J."/>
            <person name="Li Z."/>
            <person name="Catullo R.A."/>
            <person name="Griffin P.C."/>
            <person name="Schiffer M."/>
            <person name="Pearce S."/>
            <person name="Lee S.F."/>
            <person name="McElroy K."/>
            <person name="Stocker A."/>
            <person name="Shirriffs J."/>
            <person name="Cockerell F."/>
            <person name="Coppin C."/>
            <person name="Sgro C.M."/>
            <person name="Karger A."/>
            <person name="Cain J.W."/>
            <person name="Weber J.A."/>
            <person name="Santpere G."/>
            <person name="Kirschner M.W."/>
            <person name="Hoffmann A.A."/>
            <person name="Oakeshott J.G."/>
            <person name="Zhang G."/>
        </authorList>
    </citation>
    <scope>NUCLEOTIDE SEQUENCE</scope>
    <source>
        <strain evidence="2">BGI-SZ-2011g</strain>
    </source>
</reference>
<dbReference type="PANTHER" id="PTHR46461">
    <property type="entry name" value="KELCH DOMAIN-CONTAINING PROTEIN 3"/>
    <property type="match status" value="1"/>
</dbReference>
<protein>
    <recommendedName>
        <fullName evidence="4">Kelch domain-containing protein 3</fullName>
    </recommendedName>
</protein>
<gene>
    <name evidence="2" type="ORF">KR093_009901</name>
</gene>
<dbReference type="GO" id="GO:0005737">
    <property type="term" value="C:cytoplasm"/>
    <property type="evidence" value="ECO:0007669"/>
    <property type="project" value="TreeGrafter"/>
</dbReference>
<organism evidence="2 3">
    <name type="scientific">Drosophila rubida</name>
    <dbReference type="NCBI Taxonomy" id="30044"/>
    <lineage>
        <taxon>Eukaryota</taxon>
        <taxon>Metazoa</taxon>
        <taxon>Ecdysozoa</taxon>
        <taxon>Arthropoda</taxon>
        <taxon>Hexapoda</taxon>
        <taxon>Insecta</taxon>
        <taxon>Pterygota</taxon>
        <taxon>Neoptera</taxon>
        <taxon>Endopterygota</taxon>
        <taxon>Diptera</taxon>
        <taxon>Brachycera</taxon>
        <taxon>Muscomorpha</taxon>
        <taxon>Ephydroidea</taxon>
        <taxon>Drosophilidae</taxon>
        <taxon>Drosophila</taxon>
    </lineage>
</organism>
<keyword evidence="1" id="KW-0880">Kelch repeat</keyword>
<dbReference type="Gene3D" id="2.120.10.80">
    <property type="entry name" value="Kelch-type beta propeller"/>
    <property type="match status" value="2"/>
</dbReference>
<evidence type="ECO:0000313" key="2">
    <source>
        <dbReference type="EMBL" id="KAH8387858.1"/>
    </source>
</evidence>
<dbReference type="SMART" id="SM00612">
    <property type="entry name" value="Kelch"/>
    <property type="match status" value="4"/>
</dbReference>
<dbReference type="Proteomes" id="UP001200034">
    <property type="component" value="Unassembled WGS sequence"/>
</dbReference>
<evidence type="ECO:0008006" key="4">
    <source>
        <dbReference type="Google" id="ProtNLM"/>
    </source>
</evidence>
<dbReference type="EMBL" id="JAJJHW010000095">
    <property type="protein sequence ID" value="KAH8387858.1"/>
    <property type="molecule type" value="Genomic_DNA"/>
</dbReference>
<dbReference type="GO" id="GO:0003682">
    <property type="term" value="F:chromatin binding"/>
    <property type="evidence" value="ECO:0007669"/>
    <property type="project" value="InterPro"/>
</dbReference>
<evidence type="ECO:0000313" key="3">
    <source>
        <dbReference type="Proteomes" id="UP001200034"/>
    </source>
</evidence>
<dbReference type="FunFam" id="2.120.10.80:FF:000134">
    <property type="entry name" value="Kelch domain-containing protein, putative"/>
    <property type="match status" value="1"/>
</dbReference>
<dbReference type="InterPro" id="IPR052637">
    <property type="entry name" value="KLHDC3-like"/>
</dbReference>
<sequence length="421" mass="46490">MLWTVHLDGGPQRVNHAAVGVGDFIYSFGGYCTGDDYRFNEPIDVHVLNVHSMRWTLVPQQCDANGDPLKYPLVPFQRYGHTVVAYNDRIYIWGGRNDEHLCNVLYCFDPKTARWTRPAVSGCLPGARDGHSACVIGQCMYIFGGFVDEINEFSSDVHALNLETMEWRYVQTFGVPPTYRDFHAAVAYEEERMYIFGGRGDKHSPYHSQEETYCHEIVYLDMKTKVWLRPFTAGKVPVGRRSHSMFVHNKLIFVFGGYNGLLDQHFNDLYTFDPCSKLWNLVRANGQAPTARRRQCAIVMGTRMFLFGGTSPRCSTTTTQTAASRGVDATPAAGGGAADGGAAAAGAAVAPATAAAAASATPLIDYSDLHVLDFEPTLKTLATMVVLKHQLDISGLPRSFRADLNMLTQPNSITRPINQAG</sequence>
<comment type="caution">
    <text evidence="2">The sequence shown here is derived from an EMBL/GenBank/DDBJ whole genome shotgun (WGS) entry which is preliminary data.</text>
</comment>
<dbReference type="SUPFAM" id="SSF117281">
    <property type="entry name" value="Kelch motif"/>
    <property type="match status" value="1"/>
</dbReference>
<keyword evidence="3" id="KW-1185">Reference proteome</keyword>
<dbReference type="PANTHER" id="PTHR46461:SF1">
    <property type="entry name" value="KELCH DOMAIN-CONTAINING PROTEIN 3"/>
    <property type="match status" value="1"/>
</dbReference>
<dbReference type="Pfam" id="PF24681">
    <property type="entry name" value="Kelch_KLHDC2_KLHL20_DRC7"/>
    <property type="match status" value="1"/>
</dbReference>
<name>A0AAD4KBA8_9MUSC</name>
<accession>A0AAD4KBA8</accession>
<proteinExistence type="predicted"/>
<evidence type="ECO:0000256" key="1">
    <source>
        <dbReference type="ARBA" id="ARBA00022441"/>
    </source>
</evidence>
<dbReference type="AlphaFoldDB" id="A0AAD4KBA8"/>
<dbReference type="InterPro" id="IPR015915">
    <property type="entry name" value="Kelch-typ_b-propeller"/>
</dbReference>